<evidence type="ECO:0000313" key="1">
    <source>
        <dbReference type="EMBL" id="KYD23178.1"/>
    </source>
</evidence>
<dbReference type="AlphaFoldDB" id="A0A150MFJ1"/>
<name>A0A150MFJ1_9BACI</name>
<dbReference type="STRING" id="301148.B4135_1001"/>
<accession>A0A150MFJ1</accession>
<reference evidence="1 2" key="1">
    <citation type="submission" date="2016-01" db="EMBL/GenBank/DDBJ databases">
        <title>Draft Genome Sequences of Seven Thermophilic Sporeformers Isolated from Foods.</title>
        <authorList>
            <person name="Berendsen E.M."/>
            <person name="Wells-Bennik M.H."/>
            <person name="Krawcyk A.O."/>
            <person name="De Jong A."/>
            <person name="Holsappel S."/>
            <person name="Eijlander R.T."/>
            <person name="Kuipers O.P."/>
        </authorList>
    </citation>
    <scope>NUCLEOTIDE SEQUENCE [LARGE SCALE GENOMIC DNA]</scope>
    <source>
        <strain evidence="1 2">B4135</strain>
    </source>
</reference>
<evidence type="ECO:0000313" key="2">
    <source>
        <dbReference type="Proteomes" id="UP000075683"/>
    </source>
</evidence>
<sequence>MLIFGVFLYVFYKLMVKEPILPWKDKTSDESLPFRKRAKKNTIPTEQEPELFENLFDYVKDITHHMIRFNDNSFALICEVEPVNYFLKSPEEQEAIDVVFETWLASIEYPVGIYTQNRYIDISEPIENMQKAMKEAEDLNEAALSFGQNMIQDLIKWQTSTPRYETKRYLIFTHKVNIHEINADSKEELEEKLIEKTFAELFRRYNAAKSQLRKADIDVYLLPTEGIYELLYYTFNRKRAVKLRFKDLIKTERNALYVTADQTDERIERLKEAIEENDRQTEKEFQNQQAS</sequence>
<gene>
    <name evidence="1" type="ORF">B4135_1001</name>
</gene>
<protein>
    <recommendedName>
        <fullName evidence="3">PXO1-76</fullName>
    </recommendedName>
</protein>
<evidence type="ECO:0008006" key="3">
    <source>
        <dbReference type="Google" id="ProtNLM"/>
    </source>
</evidence>
<proteinExistence type="predicted"/>
<dbReference type="EMBL" id="LQYT01000001">
    <property type="protein sequence ID" value="KYD23178.1"/>
    <property type="molecule type" value="Genomic_DNA"/>
</dbReference>
<comment type="caution">
    <text evidence="1">The sequence shown here is derived from an EMBL/GenBank/DDBJ whole genome shotgun (WGS) entry which is preliminary data.</text>
</comment>
<dbReference type="Proteomes" id="UP000075683">
    <property type="component" value="Unassembled WGS sequence"/>
</dbReference>
<organism evidence="1 2">
    <name type="scientific">Caldibacillus debilis</name>
    <dbReference type="NCBI Taxonomy" id="301148"/>
    <lineage>
        <taxon>Bacteria</taxon>
        <taxon>Bacillati</taxon>
        <taxon>Bacillota</taxon>
        <taxon>Bacilli</taxon>
        <taxon>Bacillales</taxon>
        <taxon>Bacillaceae</taxon>
        <taxon>Caldibacillus</taxon>
    </lineage>
</organism>